<dbReference type="AlphaFoldDB" id="D6PKQ8"/>
<protein>
    <submittedName>
        <fullName evidence="1">Uncharacterized protein</fullName>
    </submittedName>
</protein>
<proteinExistence type="predicted"/>
<name>D6PKQ8_9ZZZZ</name>
<sequence length="128" mass="14703">INNELRSHAVPERIELGKVPYVTPPMCEFVVNAKICWHAKQPIKKGIKDRSLFFTSSFDFYAIKPTVPILRVLAPDRLKWFLLAFTPQVILGFFYTDKRHANTYFYQSRISKVGDGSRANAFGFFAIA</sequence>
<feature type="non-terminal residue" evidence="1">
    <location>
        <position position="1"/>
    </location>
</feature>
<dbReference type="EMBL" id="GU943131">
    <property type="protein sequence ID" value="ADD96309.1"/>
    <property type="molecule type" value="Genomic_DNA"/>
</dbReference>
<organism evidence="1">
    <name type="scientific">uncultured organism MedDCM-OCT-S08-C1688</name>
    <dbReference type="NCBI Taxonomy" id="743632"/>
    <lineage>
        <taxon>unclassified sequences</taxon>
        <taxon>environmental samples</taxon>
    </lineage>
</organism>
<evidence type="ECO:0000313" key="1">
    <source>
        <dbReference type="EMBL" id="ADD96309.1"/>
    </source>
</evidence>
<accession>D6PKQ8</accession>
<reference evidence="1" key="1">
    <citation type="journal article" date="2010" name="ISME J.">
        <title>Metagenome of the Mediterranean deep chlorophyll maximum studied by direct and fosmid library 454 pyrosequencing.</title>
        <authorList>
            <person name="Ghai R."/>
            <person name="Martin-Cuadrado A.B."/>
            <person name="Molto A.G."/>
            <person name="Heredia I.G."/>
            <person name="Cabrera R."/>
            <person name="Martin J."/>
            <person name="Verdu M."/>
            <person name="Deschamps P."/>
            <person name="Moreira D."/>
            <person name="Lopez-Garcia P."/>
            <person name="Mira A."/>
            <person name="Rodriguez-Valera F."/>
        </authorList>
    </citation>
    <scope>NUCLEOTIDE SEQUENCE</scope>
</reference>